<dbReference type="Gene3D" id="1.20.5.4130">
    <property type="match status" value="1"/>
</dbReference>
<keyword evidence="1" id="KW-0677">Repeat</keyword>
<dbReference type="PANTHER" id="PTHR19338:SF73">
    <property type="entry name" value="DISEASE RESISTANCE PROTEIN RGA2-LIKE"/>
    <property type="match status" value="1"/>
</dbReference>
<dbReference type="GO" id="GO:0006952">
    <property type="term" value="P:defense response"/>
    <property type="evidence" value="ECO:0007669"/>
    <property type="project" value="UniProtKB-KW"/>
</dbReference>
<gene>
    <name evidence="6" type="primary">LOC110426406</name>
</gene>
<protein>
    <submittedName>
        <fullName evidence="6">Disease resistance protein RGA3</fullName>
    </submittedName>
</protein>
<evidence type="ECO:0000313" key="6">
    <source>
        <dbReference type="RefSeq" id="XP_021297293.1"/>
    </source>
</evidence>
<proteinExistence type="predicted"/>
<evidence type="ECO:0000256" key="1">
    <source>
        <dbReference type="ARBA" id="ARBA00022737"/>
    </source>
</evidence>
<accession>A0A6J1BDT8</accession>
<sequence>MAFIADAALSAFFDSLFAKFSSSNFNFVTEKQVRKEIMTWETKLRDIHAVLADAEEKKMENQTVKNWLADLQDLAYDVDDILDEFATQALGRKLMKAHQASTSKAQKFLNSLHPSSIMFNYKMMSKIKDITGRLDDLATRKINLRLENYVGGPITIPKSKPSTSLVNEDERSSLQKQMEYSLLANNPLNYMSLHSTF</sequence>
<dbReference type="GO" id="GO:0000166">
    <property type="term" value="F:nucleotide binding"/>
    <property type="evidence" value="ECO:0007669"/>
    <property type="project" value="UniProtKB-KW"/>
</dbReference>
<dbReference type="InterPro" id="IPR038005">
    <property type="entry name" value="RX-like_CC"/>
</dbReference>
<dbReference type="GeneID" id="110426406"/>
<dbReference type="PANTHER" id="PTHR19338">
    <property type="entry name" value="TRANSLOCASE OF INNER MITOCHONDRIAL MEMBRANE 13 HOMOLOG"/>
    <property type="match status" value="1"/>
</dbReference>
<dbReference type="OrthoDB" id="688937at2759"/>
<dbReference type="RefSeq" id="XP_021297293.1">
    <property type="nucleotide sequence ID" value="XM_021441618.1"/>
</dbReference>
<organism evidence="5 6">
    <name type="scientific">Herrania umbratica</name>
    <dbReference type="NCBI Taxonomy" id="108875"/>
    <lineage>
        <taxon>Eukaryota</taxon>
        <taxon>Viridiplantae</taxon>
        <taxon>Streptophyta</taxon>
        <taxon>Embryophyta</taxon>
        <taxon>Tracheophyta</taxon>
        <taxon>Spermatophyta</taxon>
        <taxon>Magnoliopsida</taxon>
        <taxon>eudicotyledons</taxon>
        <taxon>Gunneridae</taxon>
        <taxon>Pentapetalae</taxon>
        <taxon>rosids</taxon>
        <taxon>malvids</taxon>
        <taxon>Malvales</taxon>
        <taxon>Malvaceae</taxon>
        <taxon>Byttnerioideae</taxon>
        <taxon>Herrania</taxon>
    </lineage>
</organism>
<dbReference type="CDD" id="cd14798">
    <property type="entry name" value="RX-CC_like"/>
    <property type="match status" value="1"/>
</dbReference>
<evidence type="ECO:0000256" key="2">
    <source>
        <dbReference type="ARBA" id="ARBA00022741"/>
    </source>
</evidence>
<reference evidence="6" key="1">
    <citation type="submission" date="2025-08" db="UniProtKB">
        <authorList>
            <consortium name="RefSeq"/>
        </authorList>
    </citation>
    <scope>IDENTIFICATION</scope>
    <source>
        <tissue evidence="6">Leaf</tissue>
    </source>
</reference>
<dbReference type="InterPro" id="IPR041118">
    <property type="entry name" value="Rx_N"/>
</dbReference>
<evidence type="ECO:0000256" key="3">
    <source>
        <dbReference type="ARBA" id="ARBA00022821"/>
    </source>
</evidence>
<name>A0A6J1BDT8_9ROSI</name>
<dbReference type="Proteomes" id="UP000504621">
    <property type="component" value="Unplaced"/>
</dbReference>
<evidence type="ECO:0000259" key="4">
    <source>
        <dbReference type="Pfam" id="PF18052"/>
    </source>
</evidence>
<evidence type="ECO:0000313" key="5">
    <source>
        <dbReference type="Proteomes" id="UP000504621"/>
    </source>
</evidence>
<dbReference type="AlphaFoldDB" id="A0A6J1BDT8"/>
<keyword evidence="2" id="KW-0547">Nucleotide-binding</keyword>
<dbReference type="Pfam" id="PF18052">
    <property type="entry name" value="Rx_N"/>
    <property type="match status" value="1"/>
</dbReference>
<keyword evidence="3" id="KW-0611">Plant defense</keyword>
<feature type="domain" description="Disease resistance N-terminal" evidence="4">
    <location>
        <begin position="9"/>
        <end position="101"/>
    </location>
</feature>
<keyword evidence="5" id="KW-1185">Reference proteome</keyword>